<evidence type="ECO:0000256" key="2">
    <source>
        <dbReference type="SAM" id="SignalP"/>
    </source>
</evidence>
<dbReference type="EMBL" id="JAXIOK010000001">
    <property type="protein sequence ID" value="KAK4780557.1"/>
    <property type="molecule type" value="Genomic_DNA"/>
</dbReference>
<accession>A0AAN7QVJ1</accession>
<dbReference type="Proteomes" id="UP001345219">
    <property type="component" value="Chromosome 13"/>
</dbReference>
<feature type="disulfide bond" evidence="1">
    <location>
        <begin position="107"/>
        <end position="113"/>
    </location>
</feature>
<dbReference type="PIRSF" id="PIRSF002703">
    <property type="entry name" value="Thaumatin"/>
    <property type="match status" value="1"/>
</dbReference>
<dbReference type="Pfam" id="PF00314">
    <property type="entry name" value="Thaumatin"/>
    <property type="match status" value="1"/>
</dbReference>
<proteinExistence type="predicted"/>
<keyword evidence="1" id="KW-1015">Disulfide bond</keyword>
<dbReference type="PRINTS" id="PR00347">
    <property type="entry name" value="THAUMATIN"/>
</dbReference>
<reference evidence="3 4" key="1">
    <citation type="journal article" date="2023" name="Hortic Res">
        <title>Pangenome of water caltrop reveals structural variations and asymmetric subgenome divergence after allopolyploidization.</title>
        <authorList>
            <person name="Zhang X."/>
            <person name="Chen Y."/>
            <person name="Wang L."/>
            <person name="Yuan Y."/>
            <person name="Fang M."/>
            <person name="Shi L."/>
            <person name="Lu R."/>
            <person name="Comes H.P."/>
            <person name="Ma Y."/>
            <person name="Chen Y."/>
            <person name="Huang G."/>
            <person name="Zhou Y."/>
            <person name="Zheng Z."/>
            <person name="Qiu Y."/>
        </authorList>
    </citation>
    <scope>NUCLEOTIDE SEQUENCE [LARGE SCALE GENOMIC DNA]</scope>
    <source>
        <tissue evidence="3">Roots</tissue>
    </source>
</reference>
<dbReference type="PROSITE" id="PS51367">
    <property type="entry name" value="THAUMATIN_2"/>
    <property type="match status" value="1"/>
</dbReference>
<dbReference type="InterPro" id="IPR001938">
    <property type="entry name" value="Thaumatin"/>
</dbReference>
<feature type="disulfide bond" evidence="1">
    <location>
        <begin position="175"/>
        <end position="192"/>
    </location>
</feature>
<evidence type="ECO:0000313" key="4">
    <source>
        <dbReference type="Proteomes" id="UP001345219"/>
    </source>
</evidence>
<dbReference type="SMART" id="SM00205">
    <property type="entry name" value="THN"/>
    <property type="match status" value="1"/>
</dbReference>
<name>A0AAN7QVJ1_9MYRT</name>
<protein>
    <recommendedName>
        <fullName evidence="5">Osmotin-like protein</fullName>
    </recommendedName>
</protein>
<gene>
    <name evidence="3" type="ORF">SAY87_016663</name>
</gene>
<feature type="disulfide bond" evidence="1">
    <location>
        <begin position="196"/>
        <end position="205"/>
    </location>
</feature>
<keyword evidence="4" id="KW-1185">Reference proteome</keyword>
<comment type="caution">
    <text evidence="3">The sequence shown here is derived from an EMBL/GenBank/DDBJ whole genome shotgun (WGS) entry which is preliminary data.</text>
</comment>
<feature type="disulfide bond" evidence="1">
    <location>
        <begin position="91"/>
        <end position="102"/>
    </location>
</feature>
<dbReference type="Gene3D" id="2.60.110.10">
    <property type="entry name" value="Thaumatin"/>
    <property type="match status" value="1"/>
</dbReference>
<dbReference type="SUPFAM" id="SSF49870">
    <property type="entry name" value="Osmotin, thaumatin-like protein"/>
    <property type="match status" value="1"/>
</dbReference>
<feature type="disulfide bond" evidence="1">
    <location>
        <begin position="42"/>
        <end position="257"/>
    </location>
</feature>
<evidence type="ECO:0000313" key="3">
    <source>
        <dbReference type="EMBL" id="KAK4780557.1"/>
    </source>
</evidence>
<feature type="disulfide bond" evidence="1">
    <location>
        <begin position="162"/>
        <end position="246"/>
    </location>
</feature>
<evidence type="ECO:0008006" key="5">
    <source>
        <dbReference type="Google" id="ProtNLM"/>
    </source>
</evidence>
<feature type="signal peptide" evidence="2">
    <location>
        <begin position="1"/>
        <end position="27"/>
    </location>
</feature>
<dbReference type="AlphaFoldDB" id="A0AAN7QVJ1"/>
<keyword evidence="2" id="KW-0732">Signal</keyword>
<dbReference type="PANTHER" id="PTHR31048">
    <property type="entry name" value="OS03G0233200 PROTEIN"/>
    <property type="match status" value="1"/>
</dbReference>
<organism evidence="3 4">
    <name type="scientific">Trapa incisa</name>
    <dbReference type="NCBI Taxonomy" id="236973"/>
    <lineage>
        <taxon>Eukaryota</taxon>
        <taxon>Viridiplantae</taxon>
        <taxon>Streptophyta</taxon>
        <taxon>Embryophyta</taxon>
        <taxon>Tracheophyta</taxon>
        <taxon>Spermatophyta</taxon>
        <taxon>Magnoliopsida</taxon>
        <taxon>eudicotyledons</taxon>
        <taxon>Gunneridae</taxon>
        <taxon>Pentapetalae</taxon>
        <taxon>rosids</taxon>
        <taxon>malvids</taxon>
        <taxon>Myrtales</taxon>
        <taxon>Lythraceae</taxon>
        <taxon>Trapa</taxon>
    </lineage>
</organism>
<evidence type="ECO:0000256" key="1">
    <source>
        <dbReference type="PIRSR" id="PIRSR002703-1"/>
    </source>
</evidence>
<sequence>MAVSILPLTLTLLAAALLLTLIPPSAGHKVSRDLTLTVVNNCPYPVWPAIQPNSGYSVLEKGGFFLPSLTHHSFQAPSTTWSGRIWGRTGCSYNHRRNQFSCATGDCGGRLECVGLGGKPPVTLAQFSLHNGRNDLSSYGLSLVDGFNVPMTVTPHDGKGICPVVGCQVNLLATCPPKLQVRQPQGGPVVACKSGCLAFGTDELCCRNRYNSPATCRPSFFSQFFKKACPSTFTYAHDTPSLMHDCASSREIKVIFCPN</sequence>
<feature type="disulfide bond" evidence="1">
    <location>
        <begin position="167"/>
        <end position="229"/>
    </location>
</feature>
<feature type="disulfide bond" evidence="1">
    <location>
        <begin position="206"/>
        <end position="216"/>
    </location>
</feature>
<dbReference type="InterPro" id="IPR037176">
    <property type="entry name" value="Osmotin/thaumatin-like_sf"/>
</dbReference>
<dbReference type="FunFam" id="2.60.110.10:FF:000004">
    <property type="entry name" value="THAUMATIN-LIKE PROTEIN 1"/>
    <property type="match status" value="1"/>
</dbReference>
<feature type="chain" id="PRO_5042930886" description="Osmotin-like protein" evidence="2">
    <location>
        <begin position="28"/>
        <end position="259"/>
    </location>
</feature>
<dbReference type="CDD" id="cd09218">
    <property type="entry name" value="TLP-PA"/>
    <property type="match status" value="1"/>
</dbReference>